<dbReference type="InterPro" id="IPR043461">
    <property type="entry name" value="LpxH-like"/>
</dbReference>
<dbReference type="Gene3D" id="3.60.21.10">
    <property type="match status" value="1"/>
</dbReference>
<dbReference type="GO" id="GO:0008758">
    <property type="term" value="F:UDP-2,3-diacylglucosamine hydrolase activity"/>
    <property type="evidence" value="ECO:0007669"/>
    <property type="project" value="TreeGrafter"/>
</dbReference>
<dbReference type="PANTHER" id="PTHR34990:SF2">
    <property type="entry name" value="BLL8164 PROTEIN"/>
    <property type="match status" value="1"/>
</dbReference>
<evidence type="ECO:0000259" key="6">
    <source>
        <dbReference type="Pfam" id="PF00149"/>
    </source>
</evidence>
<keyword evidence="1" id="KW-1003">Cell membrane</keyword>
<gene>
    <name evidence="7" type="ORF">MNBD_GAMMA14-304</name>
</gene>
<dbReference type="SUPFAM" id="SSF56300">
    <property type="entry name" value="Metallo-dependent phosphatases"/>
    <property type="match status" value="1"/>
</dbReference>
<evidence type="ECO:0000256" key="5">
    <source>
        <dbReference type="ARBA" id="ARBA00023211"/>
    </source>
</evidence>
<name>A0A3B0YAH1_9ZZZZ</name>
<evidence type="ECO:0000313" key="7">
    <source>
        <dbReference type="EMBL" id="VAW72547.1"/>
    </source>
</evidence>
<dbReference type="AlphaFoldDB" id="A0A3B0YAH1"/>
<dbReference type="GO" id="GO:0046872">
    <property type="term" value="F:metal ion binding"/>
    <property type="evidence" value="ECO:0007669"/>
    <property type="project" value="UniProtKB-KW"/>
</dbReference>
<protein>
    <submittedName>
        <fullName evidence="7">Ser/Thr protein phosphatase family protein, UDP-2,3-diacylglucosamine hydrolase homolog</fullName>
        <ecNumber evidence="7">3.6.1.54</ecNumber>
    </submittedName>
</protein>
<sequence length="273" mass="31299">MADLHRLKPLRYRTVWISDVHLGTRSCKADYLLDFLDSVQCDYLYLVGDIVDLLAMQKGFYWPQVHNDVIRAILGKARYGTRVVLVPGNHDELMRSYQGEVFGNIDIQRTVIHETHLGKRLLVIHGDEFDGMLKCPKITEWAGAVSYELLLFLNRTYNSIRCQMGKDYWSLSSYIKSRINSANRHIAAYENVVADYARKCGVDGVVCGHIHQPRLKQVGDIMYCNDGDWVEHCTALVESPEGHISLLYWDNLQKPMDMVQDSKIMVARETAVC</sequence>
<keyword evidence="2" id="KW-0997">Cell inner membrane</keyword>
<evidence type="ECO:0000256" key="3">
    <source>
        <dbReference type="ARBA" id="ARBA00022723"/>
    </source>
</evidence>
<keyword evidence="5" id="KW-0464">Manganese</keyword>
<keyword evidence="3" id="KW-0479">Metal-binding</keyword>
<accession>A0A3B0YAH1</accession>
<dbReference type="CDD" id="cd07398">
    <property type="entry name" value="MPP_YbbF-LpxH"/>
    <property type="match status" value="1"/>
</dbReference>
<feature type="domain" description="Calcineurin-like phosphoesterase" evidence="6">
    <location>
        <begin position="13"/>
        <end position="213"/>
    </location>
</feature>
<reference evidence="7" key="1">
    <citation type="submission" date="2018-06" db="EMBL/GenBank/DDBJ databases">
        <authorList>
            <person name="Zhirakovskaya E."/>
        </authorList>
    </citation>
    <scope>NUCLEOTIDE SEQUENCE</scope>
</reference>
<dbReference type="EMBL" id="UOFM01000021">
    <property type="protein sequence ID" value="VAW72547.1"/>
    <property type="molecule type" value="Genomic_DNA"/>
</dbReference>
<dbReference type="InterPro" id="IPR004843">
    <property type="entry name" value="Calcineurin-like_PHP"/>
</dbReference>
<dbReference type="Pfam" id="PF00149">
    <property type="entry name" value="Metallophos"/>
    <property type="match status" value="1"/>
</dbReference>
<dbReference type="InterPro" id="IPR029052">
    <property type="entry name" value="Metallo-depent_PP-like"/>
</dbReference>
<proteinExistence type="predicted"/>
<dbReference type="EC" id="3.6.1.54" evidence="7"/>
<evidence type="ECO:0000256" key="4">
    <source>
        <dbReference type="ARBA" id="ARBA00023136"/>
    </source>
</evidence>
<organism evidence="7">
    <name type="scientific">hydrothermal vent metagenome</name>
    <dbReference type="NCBI Taxonomy" id="652676"/>
    <lineage>
        <taxon>unclassified sequences</taxon>
        <taxon>metagenomes</taxon>
        <taxon>ecological metagenomes</taxon>
    </lineage>
</organism>
<keyword evidence="7" id="KW-0378">Hydrolase</keyword>
<dbReference type="GO" id="GO:0016020">
    <property type="term" value="C:membrane"/>
    <property type="evidence" value="ECO:0007669"/>
    <property type="project" value="GOC"/>
</dbReference>
<dbReference type="GO" id="GO:0009245">
    <property type="term" value="P:lipid A biosynthetic process"/>
    <property type="evidence" value="ECO:0007669"/>
    <property type="project" value="TreeGrafter"/>
</dbReference>
<evidence type="ECO:0000256" key="1">
    <source>
        <dbReference type="ARBA" id="ARBA00022475"/>
    </source>
</evidence>
<evidence type="ECO:0000256" key="2">
    <source>
        <dbReference type="ARBA" id="ARBA00022519"/>
    </source>
</evidence>
<keyword evidence="4" id="KW-0472">Membrane</keyword>
<dbReference type="PANTHER" id="PTHR34990">
    <property type="entry name" value="UDP-2,3-DIACYLGLUCOSAMINE HYDROLASE-RELATED"/>
    <property type="match status" value="1"/>
</dbReference>